<feature type="domain" description="BED-type" evidence="5">
    <location>
        <begin position="452"/>
        <end position="494"/>
    </location>
</feature>
<feature type="region of interest" description="Disordered" evidence="4">
    <location>
        <begin position="675"/>
        <end position="723"/>
    </location>
</feature>
<evidence type="ECO:0000313" key="6">
    <source>
        <dbReference type="EMBL" id="WPK27594.1"/>
    </source>
</evidence>
<evidence type="ECO:0000256" key="2">
    <source>
        <dbReference type="ARBA" id="ARBA00022771"/>
    </source>
</evidence>
<evidence type="ECO:0000256" key="3">
    <source>
        <dbReference type="ARBA" id="ARBA00022833"/>
    </source>
</evidence>
<dbReference type="InterPro" id="IPR003656">
    <property type="entry name" value="Znf_BED"/>
</dbReference>
<organism evidence="6 7">
    <name type="scientific">Australozyma saopauloensis</name>
    <dbReference type="NCBI Taxonomy" id="291208"/>
    <lineage>
        <taxon>Eukaryota</taxon>
        <taxon>Fungi</taxon>
        <taxon>Dikarya</taxon>
        <taxon>Ascomycota</taxon>
        <taxon>Saccharomycotina</taxon>
        <taxon>Pichiomycetes</taxon>
        <taxon>Metschnikowiaceae</taxon>
        <taxon>Australozyma</taxon>
    </lineage>
</organism>
<evidence type="ECO:0000256" key="4">
    <source>
        <dbReference type="SAM" id="MobiDB-lite"/>
    </source>
</evidence>
<sequence>MDSGKPKLLTPPVVRQNPSSGPTGKVIEVPSVSATRDVVTKTIDAKPITADQSTAIGTGSNESHVTVQSTNTNLQGNAALPPIGKTVPPYENTTLPADSSVKKRLPLDIPEVSSESGQKTIPKTAIISKSTSLPPILGAKAGQNSPRNIPKDLKFSKVLTDGSLSEATTIDAPLQPKPSQGGLEDVSRVPLLVVEKSGADNNQTKIETGRNVRHNMGLDPDNIGFDDGHANGDVLNYNPNSSNKKFEPQTLDRGIYMSGEEPVVATEDRSGSQPDGRQLDSKSHSDGNQASKPRVRSLTFDDNASYGRDQVNQFNDKNSGAVDFLLHDHSQALEPNSILAKAIANAAAELRLSDQGRSSTNTMVGLGSINDISLIHGLGASGTENLLTTKESNTINHSTNVLNTQPQSDHNVRAQVGAREVQNDSRRIELEEAIRRHNRYGRKYGAKKRLWVWSWFAQDPSDPNVAVCDYCGKVVRRRPSDKGSPKKLSEHLRTHKLTKTLANNTRAMPIDSGTIAYAGAPNQISYSDNGMARRKSSLSLLGLAPQQMHQVPLLAQLALSTNQLGPNMNYQLHSQNQLDFQQTTHDQDHRSDVNGSASTHGYGISSRQNVLNNGIHTNHLHPNHQAMNTQQHQQSVHLNSNQPMFLLNAPSQENPENQNHVNHNLNLHLISQSHNFQPHQNQNGSQHNSSSQGPQGYHHQQGQPNGQGRNFQHPQNRHGGNDIHRSNQQILQELRPEAEDSITQDIHQFVPKRQQSSFNDRLRPQVQDAKNLTSGPLGVESDDRFQRRLTPESFDETPYSETKLLKHLLAFLHENKLSIDVIKLPSFRQLVHDLRPESVKDLLVLDTVYSSCVEVARTSSNSSLRADPVFSSNSLVGKVDPEILRK</sequence>
<keyword evidence="3" id="KW-0862">Zinc</keyword>
<feature type="region of interest" description="Disordered" evidence="4">
    <location>
        <begin position="752"/>
        <end position="783"/>
    </location>
</feature>
<keyword evidence="7" id="KW-1185">Reference proteome</keyword>
<feature type="compositionally biased region" description="Low complexity" evidence="4">
    <location>
        <begin position="677"/>
        <end position="708"/>
    </location>
</feature>
<evidence type="ECO:0000256" key="1">
    <source>
        <dbReference type="ARBA" id="ARBA00022723"/>
    </source>
</evidence>
<dbReference type="GO" id="GO:0008270">
    <property type="term" value="F:zinc ion binding"/>
    <property type="evidence" value="ECO:0007669"/>
    <property type="project" value="UniProtKB-KW"/>
</dbReference>
<dbReference type="GO" id="GO:0003677">
    <property type="term" value="F:DNA binding"/>
    <property type="evidence" value="ECO:0007669"/>
    <property type="project" value="InterPro"/>
</dbReference>
<proteinExistence type="predicted"/>
<accession>A0AAX4HGI8</accession>
<feature type="region of interest" description="Disordered" evidence="4">
    <location>
        <begin position="234"/>
        <end position="302"/>
    </location>
</feature>
<feature type="compositionally biased region" description="Polar residues" evidence="4">
    <location>
        <begin position="593"/>
        <end position="607"/>
    </location>
</feature>
<gene>
    <name evidence="6" type="ORF">PUMCH_004987</name>
</gene>
<dbReference type="EMBL" id="CP138900">
    <property type="protein sequence ID" value="WPK27594.1"/>
    <property type="molecule type" value="Genomic_DNA"/>
</dbReference>
<feature type="region of interest" description="Disordered" evidence="4">
    <location>
        <begin position="1"/>
        <end position="27"/>
    </location>
</feature>
<feature type="region of interest" description="Disordered" evidence="4">
    <location>
        <begin position="580"/>
        <end position="607"/>
    </location>
</feature>
<keyword evidence="2" id="KW-0863">Zinc-finger</keyword>
<dbReference type="GeneID" id="88176047"/>
<evidence type="ECO:0000313" key="7">
    <source>
        <dbReference type="Proteomes" id="UP001338582"/>
    </source>
</evidence>
<dbReference type="AlphaFoldDB" id="A0AAX4HGI8"/>
<protein>
    <recommendedName>
        <fullName evidence="5">BED-type domain-containing protein</fullName>
    </recommendedName>
</protein>
<dbReference type="RefSeq" id="XP_062879972.1">
    <property type="nucleotide sequence ID" value="XM_063023902.1"/>
</dbReference>
<dbReference type="Pfam" id="PF02892">
    <property type="entry name" value="zf-BED"/>
    <property type="match status" value="1"/>
</dbReference>
<keyword evidence="1" id="KW-0479">Metal-binding</keyword>
<evidence type="ECO:0000259" key="5">
    <source>
        <dbReference type="Pfam" id="PF02892"/>
    </source>
</evidence>
<dbReference type="KEGG" id="asau:88176047"/>
<dbReference type="Proteomes" id="UP001338582">
    <property type="component" value="Chromosome 7"/>
</dbReference>
<reference evidence="6 7" key="1">
    <citation type="submission" date="2023-10" db="EMBL/GenBank/DDBJ databases">
        <title>Draft Genome Sequence of Candida saopaulonensis from a very Premature Infant with Sepsis.</title>
        <authorList>
            <person name="Ning Y."/>
            <person name="Dai R."/>
            <person name="Xiao M."/>
            <person name="Xu Y."/>
            <person name="Yan Q."/>
            <person name="Zhang L."/>
        </authorList>
    </citation>
    <scope>NUCLEOTIDE SEQUENCE [LARGE SCALE GENOMIC DNA]</scope>
    <source>
        <strain evidence="6 7">19XY460</strain>
    </source>
</reference>
<name>A0AAX4HGI8_9ASCO</name>